<evidence type="ECO:0000313" key="2">
    <source>
        <dbReference type="Proteomes" id="UP000265520"/>
    </source>
</evidence>
<reference evidence="1 2" key="1">
    <citation type="journal article" date="2018" name="Front. Plant Sci.">
        <title>Red Clover (Trifolium pratense) and Zigzag Clover (T. medium) - A Picture of Genomic Similarities and Differences.</title>
        <authorList>
            <person name="Dluhosova J."/>
            <person name="Istvanek J."/>
            <person name="Nedelnik J."/>
            <person name="Repkova J."/>
        </authorList>
    </citation>
    <scope>NUCLEOTIDE SEQUENCE [LARGE SCALE GENOMIC DNA]</scope>
    <source>
        <strain evidence="2">cv. 10/8</strain>
        <tissue evidence="1">Leaf</tissue>
    </source>
</reference>
<dbReference type="Proteomes" id="UP000265520">
    <property type="component" value="Unassembled WGS sequence"/>
</dbReference>
<proteinExistence type="predicted"/>
<dbReference type="AlphaFoldDB" id="A0A392T320"/>
<name>A0A392T320_9FABA</name>
<feature type="non-terminal residue" evidence="1">
    <location>
        <position position="1"/>
    </location>
</feature>
<dbReference type="EMBL" id="LXQA010497236">
    <property type="protein sequence ID" value="MCI55488.1"/>
    <property type="molecule type" value="Genomic_DNA"/>
</dbReference>
<comment type="caution">
    <text evidence="1">The sequence shown here is derived from an EMBL/GenBank/DDBJ whole genome shotgun (WGS) entry which is preliminary data.</text>
</comment>
<keyword evidence="2" id="KW-1185">Reference proteome</keyword>
<organism evidence="1 2">
    <name type="scientific">Trifolium medium</name>
    <dbReference type="NCBI Taxonomy" id="97028"/>
    <lineage>
        <taxon>Eukaryota</taxon>
        <taxon>Viridiplantae</taxon>
        <taxon>Streptophyta</taxon>
        <taxon>Embryophyta</taxon>
        <taxon>Tracheophyta</taxon>
        <taxon>Spermatophyta</taxon>
        <taxon>Magnoliopsida</taxon>
        <taxon>eudicotyledons</taxon>
        <taxon>Gunneridae</taxon>
        <taxon>Pentapetalae</taxon>
        <taxon>rosids</taxon>
        <taxon>fabids</taxon>
        <taxon>Fabales</taxon>
        <taxon>Fabaceae</taxon>
        <taxon>Papilionoideae</taxon>
        <taxon>50 kb inversion clade</taxon>
        <taxon>NPAAA clade</taxon>
        <taxon>Hologalegina</taxon>
        <taxon>IRL clade</taxon>
        <taxon>Trifolieae</taxon>
        <taxon>Trifolium</taxon>
    </lineage>
</organism>
<protein>
    <submittedName>
        <fullName evidence="1">Uncharacterized protein</fullName>
    </submittedName>
</protein>
<evidence type="ECO:0000313" key="1">
    <source>
        <dbReference type="EMBL" id="MCI55488.1"/>
    </source>
</evidence>
<sequence>ECDEDEGSENGSNLVIKKSWTILMNSKLGLVVNIVSGNGGPSVIFRRCLAGTALMRRTSFLRERRRCCRGWKIM</sequence>
<accession>A0A392T320</accession>